<organism evidence="1 2">
    <name type="scientific">Panagrolaimus superbus</name>
    <dbReference type="NCBI Taxonomy" id="310955"/>
    <lineage>
        <taxon>Eukaryota</taxon>
        <taxon>Metazoa</taxon>
        <taxon>Ecdysozoa</taxon>
        <taxon>Nematoda</taxon>
        <taxon>Chromadorea</taxon>
        <taxon>Rhabditida</taxon>
        <taxon>Tylenchina</taxon>
        <taxon>Panagrolaimomorpha</taxon>
        <taxon>Panagrolaimoidea</taxon>
        <taxon>Panagrolaimidae</taxon>
        <taxon>Panagrolaimus</taxon>
    </lineage>
</organism>
<reference evidence="2" key="1">
    <citation type="submission" date="2022-11" db="UniProtKB">
        <authorList>
            <consortium name="WormBaseParasite"/>
        </authorList>
    </citation>
    <scope>IDENTIFICATION</scope>
</reference>
<dbReference type="InterPro" id="IPR011009">
    <property type="entry name" value="Kinase-like_dom_sf"/>
</dbReference>
<protein>
    <submittedName>
        <fullName evidence="2">Uncharacterized protein</fullName>
    </submittedName>
</protein>
<dbReference type="Proteomes" id="UP000887577">
    <property type="component" value="Unplaced"/>
</dbReference>
<dbReference type="Gene3D" id="3.90.1200.10">
    <property type="match status" value="1"/>
</dbReference>
<evidence type="ECO:0000313" key="2">
    <source>
        <dbReference type="WBParaSite" id="PSU_v2.g10895.t1"/>
    </source>
</evidence>
<keyword evidence="1" id="KW-1185">Reference proteome</keyword>
<evidence type="ECO:0000313" key="1">
    <source>
        <dbReference type="Proteomes" id="UP000887577"/>
    </source>
</evidence>
<proteinExistence type="predicted"/>
<sequence>MHPGNIIWGIDNDGDVKQELEAIIDWQTMHEGSPMEDLARFLAYCADGVVRRQSEAIAFDYYIECLTKEFEGDSSKVPYTSEQLKKSYNLYFVSQAFFTIFDFQFFFSALEGKISSPTIKDAYHDYGVLKSLHCIEDADKILQSTEFRHFYDKYG</sequence>
<dbReference type="SUPFAM" id="SSF56112">
    <property type="entry name" value="Protein kinase-like (PK-like)"/>
    <property type="match status" value="1"/>
</dbReference>
<dbReference type="InterPro" id="IPR012877">
    <property type="entry name" value="Dhs-27"/>
</dbReference>
<dbReference type="Pfam" id="PF07914">
    <property type="entry name" value="DUF1679"/>
    <property type="match status" value="1"/>
</dbReference>
<name>A0A914XYY2_9BILA</name>
<dbReference type="AlphaFoldDB" id="A0A914XYY2"/>
<dbReference type="PANTHER" id="PTHR23020">
    <property type="entry name" value="UNCHARACTERIZED NUCLEAR HORMONE RECEPTOR-RELATED"/>
    <property type="match status" value="1"/>
</dbReference>
<accession>A0A914XYY2</accession>
<dbReference type="InterPro" id="IPR052961">
    <property type="entry name" value="Oxido-Kinase-like_Enzymes"/>
</dbReference>
<dbReference type="PANTHER" id="PTHR23020:SF41">
    <property type="entry name" value="AMINOGLYCOSIDE PHOSPHOTRANSFERASE DOMAIN-CONTAINING PROTEIN"/>
    <property type="match status" value="1"/>
</dbReference>
<dbReference type="WBParaSite" id="PSU_v2.g10895.t1">
    <property type="protein sequence ID" value="PSU_v2.g10895.t1"/>
    <property type="gene ID" value="PSU_v2.g10895"/>
</dbReference>